<dbReference type="InterPro" id="IPR050272">
    <property type="entry name" value="Isochorismatase-like_hydrls"/>
</dbReference>
<dbReference type="InterPro" id="IPR036380">
    <property type="entry name" value="Isochorismatase-like_sf"/>
</dbReference>
<dbReference type="GO" id="GO:0016787">
    <property type="term" value="F:hydrolase activity"/>
    <property type="evidence" value="ECO:0007669"/>
    <property type="project" value="UniProtKB-KW"/>
</dbReference>
<proteinExistence type="predicted"/>
<gene>
    <name evidence="3" type="ORF">ABWK59_13855</name>
</gene>
<protein>
    <submittedName>
        <fullName evidence="3">Isochorismatase family cysteine hydrolase</fullName>
        <ecNumber evidence="3">3.-.-.-</ecNumber>
    </submittedName>
</protein>
<dbReference type="KEGG" id="kcm:ABWK59_13855"/>
<dbReference type="PANTHER" id="PTHR43540">
    <property type="entry name" value="PEROXYUREIDOACRYLATE/UREIDOACRYLATE AMIDOHYDROLASE-RELATED"/>
    <property type="match status" value="1"/>
</dbReference>
<keyword evidence="1 3" id="KW-0378">Hydrolase</keyword>
<reference evidence="3" key="1">
    <citation type="submission" date="2024-06" db="EMBL/GenBank/DDBJ databases">
        <title>The genome sequences of Kitasatospora sp. strain HUAS MG31.</title>
        <authorList>
            <person name="Mo P."/>
        </authorList>
    </citation>
    <scope>NUCLEOTIDE SEQUENCE</scope>
    <source>
        <strain evidence="3">HUAS MG31</strain>
    </source>
</reference>
<dbReference type="CDD" id="cd00431">
    <property type="entry name" value="cysteine_hydrolases"/>
    <property type="match status" value="1"/>
</dbReference>
<feature type="domain" description="Isochorismatase-like" evidence="2">
    <location>
        <begin position="106"/>
        <end position="290"/>
    </location>
</feature>
<dbReference type="EMBL" id="CP159872">
    <property type="protein sequence ID" value="XCM79924.1"/>
    <property type="molecule type" value="Genomic_DNA"/>
</dbReference>
<evidence type="ECO:0000259" key="2">
    <source>
        <dbReference type="Pfam" id="PF00857"/>
    </source>
</evidence>
<evidence type="ECO:0000313" key="3">
    <source>
        <dbReference type="EMBL" id="XCM79924.1"/>
    </source>
</evidence>
<dbReference type="PANTHER" id="PTHR43540:SF16">
    <property type="entry name" value="ISOCHORISMATASE-LIKE DOMAIN-CONTAINING PROTEIN"/>
    <property type="match status" value="1"/>
</dbReference>
<dbReference type="Pfam" id="PF00857">
    <property type="entry name" value="Isochorismatase"/>
    <property type="match status" value="1"/>
</dbReference>
<dbReference type="Gene3D" id="3.40.50.850">
    <property type="entry name" value="Isochorismatase-like"/>
    <property type="match status" value="1"/>
</dbReference>
<dbReference type="RefSeq" id="WP_354640885.1">
    <property type="nucleotide sequence ID" value="NZ_CP159872.1"/>
</dbReference>
<dbReference type="AlphaFoldDB" id="A0AAU8JVE8"/>
<evidence type="ECO:0000256" key="1">
    <source>
        <dbReference type="ARBA" id="ARBA00022801"/>
    </source>
</evidence>
<sequence length="302" mass="32541">MAGSWHFDRHFAERMPGLVAVQCRLPHAMHEHPSCMSGKSGSRGRAACVRRILARICRGLSCCVTVKSRPRGRPGAGVRCVVAARTVDWQGPVGYVRGGSMSRRPALLILDLINELVHPDGKYAGEGFCEQVARRGVLERAATAIERARLSGIPVVYVVVGFSPGYPDWPRASPLFAEARHGDRVVLGTWGTEVHSALEPADGEPIVEKRRVNPFLGTHLELLLRNLDVNTLLLTGVTTDLVILSTAREGHDRDFAVEVLEDATATSDQDLHDAALKLIARTATVTTVDEALPAPATAGVSG</sequence>
<dbReference type="EC" id="3.-.-.-" evidence="3"/>
<dbReference type="InterPro" id="IPR000868">
    <property type="entry name" value="Isochorismatase-like_dom"/>
</dbReference>
<accession>A0AAU8JVE8</accession>
<name>A0AAU8JVE8_9ACTN</name>
<dbReference type="SUPFAM" id="SSF52499">
    <property type="entry name" value="Isochorismatase-like hydrolases"/>
    <property type="match status" value="1"/>
</dbReference>
<organism evidence="3">
    <name type="scientific">Kitasatospora camelliae</name>
    <dbReference type="NCBI Taxonomy" id="3156397"/>
    <lineage>
        <taxon>Bacteria</taxon>
        <taxon>Bacillati</taxon>
        <taxon>Actinomycetota</taxon>
        <taxon>Actinomycetes</taxon>
        <taxon>Kitasatosporales</taxon>
        <taxon>Streptomycetaceae</taxon>
        <taxon>Kitasatospora</taxon>
    </lineage>
</organism>